<keyword evidence="2" id="KW-1185">Reference proteome</keyword>
<protein>
    <submittedName>
        <fullName evidence="1">Uncharacterized protein</fullName>
    </submittedName>
</protein>
<dbReference type="EMBL" id="JANJQO010000594">
    <property type="protein sequence ID" value="KAJ2976352.1"/>
    <property type="molecule type" value="Genomic_DNA"/>
</dbReference>
<reference evidence="1" key="1">
    <citation type="submission" date="2022-08" db="EMBL/GenBank/DDBJ databases">
        <title>Genome Sequence of Lecanicillium fungicola.</title>
        <authorList>
            <person name="Buettner E."/>
        </authorList>
    </citation>
    <scope>NUCLEOTIDE SEQUENCE</scope>
    <source>
        <strain evidence="1">Babe33</strain>
    </source>
</reference>
<dbReference type="Proteomes" id="UP001143910">
    <property type="component" value="Unassembled WGS sequence"/>
</dbReference>
<evidence type="ECO:0000313" key="2">
    <source>
        <dbReference type="Proteomes" id="UP001143910"/>
    </source>
</evidence>
<gene>
    <name evidence="1" type="ORF">NQ176_g5004</name>
</gene>
<accession>A0ACC1NBV3</accession>
<proteinExistence type="predicted"/>
<sequence length="310" mass="34434">MRLQNLLFAGFLSHVSAEYVINFLTTNKLPKSNTLGLETVIIDDGFQGCVPLPSGTTNWFKSDFDNQGILRYLQGFASRDCTGPGVGIAQSFWSPHFNALQPFTGSVVNSVRLTFPNSAKRTDIPDDEPLKDIPELTLGPNREILNIMPGDGSAIVRRSVNGYNLALSGDLFINRLTSGLFATWQYGNIQHGRDVEAPVFTSSADVWEQWATQISRIWSTGNPTGGINPHLDGELTDTRINNSTRRIAGWYIQLNGRHRTSDITPAILRSAIWRALEYANGNGDSWIEFDILNWNGSDNIATVKLWMLDD</sequence>
<organism evidence="1 2">
    <name type="scientific">Zarea fungicola</name>
    <dbReference type="NCBI Taxonomy" id="93591"/>
    <lineage>
        <taxon>Eukaryota</taxon>
        <taxon>Fungi</taxon>
        <taxon>Dikarya</taxon>
        <taxon>Ascomycota</taxon>
        <taxon>Pezizomycotina</taxon>
        <taxon>Sordariomycetes</taxon>
        <taxon>Hypocreomycetidae</taxon>
        <taxon>Hypocreales</taxon>
        <taxon>Cordycipitaceae</taxon>
        <taxon>Zarea</taxon>
    </lineage>
</organism>
<name>A0ACC1NBV3_9HYPO</name>
<evidence type="ECO:0000313" key="1">
    <source>
        <dbReference type="EMBL" id="KAJ2976352.1"/>
    </source>
</evidence>
<comment type="caution">
    <text evidence="1">The sequence shown here is derived from an EMBL/GenBank/DDBJ whole genome shotgun (WGS) entry which is preliminary data.</text>
</comment>